<dbReference type="AlphaFoldDB" id="A0A839UQI6"/>
<evidence type="ECO:0000313" key="2">
    <source>
        <dbReference type="EMBL" id="MBB3170102.1"/>
    </source>
</evidence>
<organism evidence="2 3">
    <name type="scientific">Simiduia aestuariiviva</name>
    <dbReference type="NCBI Taxonomy" id="1510459"/>
    <lineage>
        <taxon>Bacteria</taxon>
        <taxon>Pseudomonadati</taxon>
        <taxon>Pseudomonadota</taxon>
        <taxon>Gammaproteobacteria</taxon>
        <taxon>Cellvibrionales</taxon>
        <taxon>Cellvibrionaceae</taxon>
        <taxon>Simiduia</taxon>
    </lineage>
</organism>
<dbReference type="EMBL" id="JACHXZ010000005">
    <property type="protein sequence ID" value="MBB3170102.1"/>
    <property type="molecule type" value="Genomic_DNA"/>
</dbReference>
<dbReference type="RefSeq" id="WP_183911598.1">
    <property type="nucleotide sequence ID" value="NZ_JACHXZ010000005.1"/>
</dbReference>
<evidence type="ECO:0008006" key="4">
    <source>
        <dbReference type="Google" id="ProtNLM"/>
    </source>
</evidence>
<dbReference type="InterPro" id="IPR013424">
    <property type="entry name" value="Ice-binding_C"/>
</dbReference>
<reference evidence="2 3" key="1">
    <citation type="submission" date="2020-08" db="EMBL/GenBank/DDBJ databases">
        <title>Genomic Encyclopedia of Type Strains, Phase III (KMG-III): the genomes of soil and plant-associated and newly described type strains.</title>
        <authorList>
            <person name="Whitman W."/>
        </authorList>
    </citation>
    <scope>NUCLEOTIDE SEQUENCE [LARGE SCALE GENOMIC DNA]</scope>
    <source>
        <strain evidence="2 3">CECT 8571</strain>
    </source>
</reference>
<feature type="chain" id="PRO_5032352662" description="PEP-CTERM protein-sorting domain-containing protein" evidence="1">
    <location>
        <begin position="20"/>
        <end position="219"/>
    </location>
</feature>
<evidence type="ECO:0000313" key="3">
    <source>
        <dbReference type="Proteomes" id="UP000559987"/>
    </source>
</evidence>
<keyword evidence="3" id="KW-1185">Reference proteome</keyword>
<keyword evidence="1" id="KW-0732">Signal</keyword>
<proteinExistence type="predicted"/>
<accession>A0A839UQI6</accession>
<dbReference type="NCBIfam" id="TIGR02595">
    <property type="entry name" value="PEP_CTERM"/>
    <property type="match status" value="1"/>
</dbReference>
<dbReference type="Proteomes" id="UP000559987">
    <property type="component" value="Unassembled WGS sequence"/>
</dbReference>
<protein>
    <recommendedName>
        <fullName evidence="4">PEP-CTERM protein-sorting domain-containing protein</fullName>
    </recommendedName>
</protein>
<feature type="signal peptide" evidence="1">
    <location>
        <begin position="1"/>
        <end position="19"/>
    </location>
</feature>
<evidence type="ECO:0000256" key="1">
    <source>
        <dbReference type="SAM" id="SignalP"/>
    </source>
</evidence>
<sequence>MKKLFLSLALLTLTLPCMAYTVSFDSSNANYEGAPDSTTGGAACSAGDVCADTLTWFNFGGSGVTLDVSAYLWNTEADIVAWHDIVPGGGGLGSAESADLGDSSADNNVGYESIRLMFSSAVHITGLWFTNHGAVSGMTTCLSTTVGCGPSAVTNAAGYAAVDFLTDRLDVESWHGTDFDTEWYLAGIEFTTSVPESSSLILMLLGIAGLVIGRKQTLT</sequence>
<comment type="caution">
    <text evidence="2">The sequence shown here is derived from an EMBL/GenBank/DDBJ whole genome shotgun (WGS) entry which is preliminary data.</text>
</comment>
<gene>
    <name evidence="2" type="ORF">FHS30_003319</name>
</gene>
<name>A0A839UQI6_9GAMM</name>